<dbReference type="NCBIfam" id="NF033580">
    <property type="entry name" value="transpos_IS5_3"/>
    <property type="match status" value="1"/>
</dbReference>
<dbReference type="Pfam" id="PF13586">
    <property type="entry name" value="DDE_Tnp_1_2"/>
    <property type="match status" value="1"/>
</dbReference>
<dbReference type="RefSeq" id="WP_132293295.1">
    <property type="nucleotide sequence ID" value="NZ_SKBM01000021.1"/>
</dbReference>
<accession>A0A4V2WK20</accession>
<dbReference type="InterPro" id="IPR025668">
    <property type="entry name" value="Tnp_DDE_dom"/>
</dbReference>
<dbReference type="InterPro" id="IPR025161">
    <property type="entry name" value="IS402-like_dom"/>
</dbReference>
<dbReference type="Pfam" id="PF13340">
    <property type="entry name" value="DUF4096"/>
    <property type="match status" value="1"/>
</dbReference>
<protein>
    <submittedName>
        <fullName evidence="4">IS5 family transposase</fullName>
    </submittedName>
</protein>
<reference evidence="4 5" key="1">
    <citation type="submission" date="2019-03" db="EMBL/GenBank/DDBJ databases">
        <title>Paracraurococcus aquatilis NE82 genome sequence.</title>
        <authorList>
            <person name="Zhao Y."/>
            <person name="Du Z."/>
        </authorList>
    </citation>
    <scope>NUCLEOTIDE SEQUENCE [LARGE SCALE GENOMIC DNA]</scope>
    <source>
        <strain evidence="4 5">NE82</strain>
    </source>
</reference>
<evidence type="ECO:0000313" key="4">
    <source>
        <dbReference type="EMBL" id="TCZ56753.1"/>
    </source>
</evidence>
<dbReference type="EMBL" id="SKBM01000021">
    <property type="protein sequence ID" value="TCZ56753.1"/>
    <property type="molecule type" value="Genomic_DNA"/>
</dbReference>
<dbReference type="OrthoDB" id="7366523at2"/>
<name>A0A4V2WK20_9PROT</name>
<dbReference type="AlphaFoldDB" id="A0A4V2WK20"/>
<proteinExistence type="predicted"/>
<feature type="domain" description="Insertion element IS402-like" evidence="2">
    <location>
        <begin position="10"/>
        <end position="82"/>
    </location>
</feature>
<feature type="region of interest" description="Disordered" evidence="1">
    <location>
        <begin position="109"/>
        <end position="131"/>
    </location>
</feature>
<gene>
    <name evidence="4" type="ORF">EXY23_19405</name>
</gene>
<dbReference type="PANTHER" id="PTHR30007">
    <property type="entry name" value="PHP DOMAIN PROTEIN"/>
    <property type="match status" value="1"/>
</dbReference>
<feature type="compositionally biased region" description="Basic and acidic residues" evidence="1">
    <location>
        <begin position="120"/>
        <end position="129"/>
    </location>
</feature>
<evidence type="ECO:0000313" key="5">
    <source>
        <dbReference type="Proteomes" id="UP000295023"/>
    </source>
</evidence>
<sequence length="267" mass="29615">MADRDRLFVLTDEQWAALEPLIEACRPRGKTQHHDLRRTIEAILWRHENGAKWRSIPAELGPWWMAAQTFNRWGHLGVWERLLEAAQAGGIALGMAFLDGSNIRAHQKAAGAARKGGPQAERDEREALGRSRGGFGTKACVVAEAGGHAVSFALAPGQAHELPIAPGLLGCLPDVPGWVVGDRGLASHSFRQHIWDLGARPAIPAKRNEDPVACPPWVYHNRNRVERLWARLKEWRAVATRYEKTARAFLGVLCMAATMDWLKVAKD</sequence>
<evidence type="ECO:0000256" key="1">
    <source>
        <dbReference type="SAM" id="MobiDB-lite"/>
    </source>
</evidence>
<keyword evidence="5" id="KW-1185">Reference proteome</keyword>
<evidence type="ECO:0000259" key="2">
    <source>
        <dbReference type="Pfam" id="PF13340"/>
    </source>
</evidence>
<comment type="caution">
    <text evidence="4">The sequence shown here is derived from an EMBL/GenBank/DDBJ whole genome shotgun (WGS) entry which is preliminary data.</text>
</comment>
<feature type="domain" description="Transposase DDE" evidence="3">
    <location>
        <begin position="179"/>
        <end position="263"/>
    </location>
</feature>
<dbReference type="Proteomes" id="UP000295023">
    <property type="component" value="Unassembled WGS sequence"/>
</dbReference>
<organism evidence="4 5">
    <name type="scientific">Roseicella aquatilis</name>
    <dbReference type="NCBI Taxonomy" id="2527868"/>
    <lineage>
        <taxon>Bacteria</taxon>
        <taxon>Pseudomonadati</taxon>
        <taxon>Pseudomonadota</taxon>
        <taxon>Alphaproteobacteria</taxon>
        <taxon>Acetobacterales</taxon>
        <taxon>Roseomonadaceae</taxon>
        <taxon>Roseicella</taxon>
    </lineage>
</organism>
<evidence type="ECO:0000259" key="3">
    <source>
        <dbReference type="Pfam" id="PF13586"/>
    </source>
</evidence>
<dbReference type="PANTHER" id="PTHR30007:SF1">
    <property type="entry name" value="BLR1914 PROTEIN"/>
    <property type="match status" value="1"/>
</dbReference>